<dbReference type="Pfam" id="PF13432">
    <property type="entry name" value="TPR_16"/>
    <property type="match status" value="1"/>
</dbReference>
<proteinExistence type="predicted"/>
<feature type="repeat" description="TPR" evidence="1">
    <location>
        <begin position="372"/>
        <end position="405"/>
    </location>
</feature>
<dbReference type="InterPro" id="IPR052943">
    <property type="entry name" value="TMTC_O-mannosyl-trnsfr"/>
</dbReference>
<evidence type="ECO:0000313" key="3">
    <source>
        <dbReference type="EMBL" id="CEM42813.1"/>
    </source>
</evidence>
<dbReference type="PROSITE" id="PS50005">
    <property type="entry name" value="TPR"/>
    <property type="match status" value="2"/>
</dbReference>
<feature type="region of interest" description="Disordered" evidence="2">
    <location>
        <begin position="621"/>
        <end position="642"/>
    </location>
</feature>
<feature type="compositionally biased region" description="Low complexity" evidence="2">
    <location>
        <begin position="510"/>
        <end position="540"/>
    </location>
</feature>
<dbReference type="EMBL" id="CDMZ01002535">
    <property type="protein sequence ID" value="CEM42813.1"/>
    <property type="molecule type" value="Genomic_DNA"/>
</dbReference>
<dbReference type="Gene3D" id="1.25.40.10">
    <property type="entry name" value="Tetratricopeptide repeat domain"/>
    <property type="match status" value="3"/>
</dbReference>
<dbReference type="VEuPathDB" id="CryptoDB:Cvel_6658"/>
<feature type="repeat" description="TPR" evidence="1">
    <location>
        <begin position="198"/>
        <end position="231"/>
    </location>
</feature>
<feature type="compositionally biased region" description="Basic and acidic residues" evidence="2">
    <location>
        <begin position="490"/>
        <end position="508"/>
    </location>
</feature>
<dbReference type="SUPFAM" id="SSF48452">
    <property type="entry name" value="TPR-like"/>
    <property type="match status" value="1"/>
</dbReference>
<reference evidence="3" key="1">
    <citation type="submission" date="2014-11" db="EMBL/GenBank/DDBJ databases">
        <authorList>
            <person name="Otto D Thomas"/>
            <person name="Naeem Raeece"/>
        </authorList>
    </citation>
    <scope>NUCLEOTIDE SEQUENCE</scope>
</reference>
<feature type="compositionally biased region" description="Low complexity" evidence="2">
    <location>
        <begin position="626"/>
        <end position="641"/>
    </location>
</feature>
<dbReference type="SMART" id="SM00028">
    <property type="entry name" value="TPR"/>
    <property type="match status" value="5"/>
</dbReference>
<name>A0A0G4HFZ3_9ALVE</name>
<dbReference type="PANTHER" id="PTHR44809">
    <property type="match status" value="1"/>
</dbReference>
<gene>
    <name evidence="3" type="ORF">Cvel_6658</name>
</gene>
<feature type="region of interest" description="Disordered" evidence="2">
    <location>
        <begin position="485"/>
        <end position="540"/>
    </location>
</feature>
<organism evidence="3">
    <name type="scientific">Chromera velia CCMP2878</name>
    <dbReference type="NCBI Taxonomy" id="1169474"/>
    <lineage>
        <taxon>Eukaryota</taxon>
        <taxon>Sar</taxon>
        <taxon>Alveolata</taxon>
        <taxon>Colpodellida</taxon>
        <taxon>Chromeraceae</taxon>
        <taxon>Chromera</taxon>
    </lineage>
</organism>
<evidence type="ECO:0000256" key="1">
    <source>
        <dbReference type="PROSITE-ProRule" id="PRU00339"/>
    </source>
</evidence>
<protein>
    <submittedName>
        <fullName evidence="3">Uncharacterized protein</fullName>
    </submittedName>
</protein>
<sequence length="823" mass="91394">MLKRQYVIPPERHVSLLGETRGAGRKFSLAMDDIYDLERQMSQAFPCSLVWFYSTEGVANLIIQQGIWAEMHKDLGYGIILKKASPSQFCYNYRGWRAQAARLLFADWETALQQSRFSVAFALLVKTELLKDVPNSPTRDCFLDLPAMQALGASQNDGDWFLSVSSWAKHGTPFSYAKAFWLGTYEESDADAETAAKLRKIVDEGMQQERIGNWRQAISFYERVLQVDPRSTLARNCYAFINMNHMKRYDLAEQHFSQVARLEPLSARAHVNYGALLANQLDRPEQAETEFKEAIRAEPNSAIAHSSYGLLLTTKLPRYQMAEKHFLLALQCDNSNATYHNNYAFLLHRHLHRYDGAQKLYKLALERDPHYTFAHANYGALLMDLGQWEAAQTHFLKALHDDPGFSIAHYSYAVLLETYLKRPQQAEKHYAEAIRADPQFADAHYAYGSLLASKGGRVDKAERHLMEATRWNPSDTKAREKLRHLRVSKNKGENGQEGVGRVRLDHRGYPSSSSSFSFSPFSSSSPSLSSSSSHPSPLIPSTSPSSAFFLSFPPSNTGVRVSAYDRAGGEGRVTPMTRQPRPSPHPIRFDSFSGPYRCCAEGEGGLRVGPSPHPIRTVSINRPTDSLSPVFSSSSHSSSSSPLPICESMNVPPVCVQTEEGCVGGVREGGGVGRALCPSSSSSPLFSPLDPSFPSPPLPSFSYFSSSPISSSSLPSLRLPPLPPLTPETHVQDTVEPECWEAQVISLWEVPLLAVPPSSPRSASPAPPSYLHYSSPMVGEAGIRGALGVPETSPRDILEKCKRNADKKIARRLREREGLRRGL</sequence>
<dbReference type="InterPro" id="IPR019734">
    <property type="entry name" value="TPR_rpt"/>
</dbReference>
<dbReference type="AlphaFoldDB" id="A0A0G4HFZ3"/>
<dbReference type="InterPro" id="IPR011990">
    <property type="entry name" value="TPR-like_helical_dom_sf"/>
</dbReference>
<keyword evidence="1" id="KW-0802">TPR repeat</keyword>
<dbReference type="Pfam" id="PF14559">
    <property type="entry name" value="TPR_19"/>
    <property type="match status" value="2"/>
</dbReference>
<evidence type="ECO:0000256" key="2">
    <source>
        <dbReference type="SAM" id="MobiDB-lite"/>
    </source>
</evidence>
<accession>A0A0G4HFZ3</accession>
<dbReference type="PANTHER" id="PTHR44809:SF1">
    <property type="entry name" value="PROTEIN O-MANNOSYL-TRANSFERASE TMTC1"/>
    <property type="match status" value="1"/>
</dbReference>